<dbReference type="Pfam" id="PF17961">
    <property type="entry name" value="Big_8"/>
    <property type="match status" value="1"/>
</dbReference>
<dbReference type="InterPro" id="IPR008966">
    <property type="entry name" value="Adhesion_dom_sf"/>
</dbReference>
<proteinExistence type="inferred from homology"/>
<keyword evidence="5 9" id="KW-0732">Signal</keyword>
<dbReference type="Pfam" id="PF00746">
    <property type="entry name" value="Gram_pos_anchor"/>
    <property type="match status" value="1"/>
</dbReference>
<dbReference type="NCBIfam" id="TIGR01167">
    <property type="entry name" value="LPXTG_anchor"/>
    <property type="match status" value="1"/>
</dbReference>
<comment type="similarity">
    <text evidence="2">Belongs to the serine-aspartate repeat-containing protein (SDr) family.</text>
</comment>
<keyword evidence="3" id="KW-0134">Cell wall</keyword>
<evidence type="ECO:0000256" key="9">
    <source>
        <dbReference type="SAM" id="SignalP"/>
    </source>
</evidence>
<keyword evidence="4" id="KW-0964">Secreted</keyword>
<evidence type="ECO:0000256" key="3">
    <source>
        <dbReference type="ARBA" id="ARBA00022512"/>
    </source>
</evidence>
<dbReference type="PANTHER" id="PTHR36108">
    <property type="entry name" value="COLOSSIN-B-RELATED"/>
    <property type="match status" value="1"/>
</dbReference>
<evidence type="ECO:0000256" key="5">
    <source>
        <dbReference type="ARBA" id="ARBA00022729"/>
    </source>
</evidence>
<dbReference type="PANTHER" id="PTHR36108:SF13">
    <property type="entry name" value="COLOSSIN-B-RELATED"/>
    <property type="match status" value="1"/>
</dbReference>
<dbReference type="PROSITE" id="PS50847">
    <property type="entry name" value="GRAM_POS_ANCHORING"/>
    <property type="match status" value="1"/>
</dbReference>
<evidence type="ECO:0000259" key="10">
    <source>
        <dbReference type="PROSITE" id="PS50847"/>
    </source>
</evidence>
<feature type="region of interest" description="Disordered" evidence="7">
    <location>
        <begin position="624"/>
        <end position="673"/>
    </location>
</feature>
<dbReference type="InterPro" id="IPR013783">
    <property type="entry name" value="Ig-like_fold"/>
</dbReference>
<evidence type="ECO:0000256" key="1">
    <source>
        <dbReference type="ARBA" id="ARBA00004168"/>
    </source>
</evidence>
<feature type="chain" id="PRO_5044816799" description="Gram-positive cocci surface proteins LPxTG domain-containing protein" evidence="9">
    <location>
        <begin position="34"/>
        <end position="751"/>
    </location>
</feature>
<keyword evidence="8" id="KW-1133">Transmembrane helix</keyword>
<dbReference type="InterPro" id="IPR019931">
    <property type="entry name" value="LPXTG_anchor"/>
</dbReference>
<evidence type="ECO:0000313" key="12">
    <source>
        <dbReference type="Proteomes" id="UP001321763"/>
    </source>
</evidence>
<sequence>MKTFDKIIKGRKNIIIILTFLFQILLCSKTVLAANVDVIDNVKITNENGVVQGGYRPGDRIRIDVDWSIKSETKAGDTFSLKIPKELRGFNGTIQLKDKEGRNFGTGVGKGDVITFTFSDIVEKLENISGFFYIQSEIKYIERQGEIEVPLVFEVNGKAIKNSIIVDTGSTNSGGSPSKITEMFQKWGRINENDDNIIDWVLRVNYKGEQLYNITITDMISKGHEFVDGSLELYKGYTNHRTGNIDNQTKVPLKYPVNFSSSPSGFKLKLYNESETYTLYYQTKIVDKSISDFRNKATLEAYNKKPIIKEIMVKDFSSGGGASGDLKKYKGKLKIIKQDKTTGELLEGAVFELINDENKVVTTLTTNKKGEAITNEVLGGIYTLKEIKAPKGYKIELESEEITLNFKENKEIKKIVTNKKVTPWTPIEPIKGSIKITKVDKDNLDKVLEGAEFTLKGISEHNKNIKLIGTTDKNGLLEFKDIPYGKYTLTETKSPEGYLKDVEPKEVIIKSQGEVVKVKVANKKVTPWIPIEPIKGSIKITKVDKDNLDKVLEGAEFTLKGISEHNKNIKLIGTTDKNGLLEFKDIPHGKYMLKEIKAPEGYRIYEGEQEIIIKSQGEVVEVKVENRKSKTSSGSGSRNPDPEKPNSEKPDPEKPDTKEPPIDKGDELPPQELDVIKDKLKDKLVDKDKKPSVKVNEVEKKDSSVNILLGKKEVKPKKSVDVLPKTGENGPIFNYVLGLLLIVGGLYLRKR</sequence>
<dbReference type="Gene3D" id="2.60.40.1280">
    <property type="match status" value="1"/>
</dbReference>
<protein>
    <recommendedName>
        <fullName evidence="10">Gram-positive cocci surface proteins LPxTG domain-containing protein</fullName>
    </recommendedName>
</protein>
<evidence type="ECO:0000256" key="6">
    <source>
        <dbReference type="ARBA" id="ARBA00023088"/>
    </source>
</evidence>
<organism evidence="11 12">
    <name type="scientific">Clostridium tetani</name>
    <dbReference type="NCBI Taxonomy" id="1513"/>
    <lineage>
        <taxon>Bacteria</taxon>
        <taxon>Bacillati</taxon>
        <taxon>Bacillota</taxon>
        <taxon>Clostridia</taxon>
        <taxon>Eubacteriales</taxon>
        <taxon>Clostridiaceae</taxon>
        <taxon>Clostridium</taxon>
    </lineage>
</organism>
<dbReference type="SUPFAM" id="SSF49478">
    <property type="entry name" value="Cna protein B-type domain"/>
    <property type="match status" value="3"/>
</dbReference>
<dbReference type="Proteomes" id="UP001321763">
    <property type="component" value="Chromosome"/>
</dbReference>
<feature type="transmembrane region" description="Helical" evidence="8">
    <location>
        <begin position="732"/>
        <end position="748"/>
    </location>
</feature>
<dbReference type="Gene3D" id="2.60.40.10">
    <property type="entry name" value="Immunoglobulins"/>
    <property type="match status" value="3"/>
</dbReference>
<feature type="signal peptide" evidence="9">
    <location>
        <begin position="1"/>
        <end position="33"/>
    </location>
</feature>
<dbReference type="Gene3D" id="2.60.40.740">
    <property type="match status" value="1"/>
</dbReference>
<dbReference type="AlphaFoldDB" id="A0ABC8EAQ2"/>
<accession>A0ABC8EAQ2</accession>
<name>A0ABC8EAQ2_CLOTA</name>
<dbReference type="SUPFAM" id="SSF49401">
    <property type="entry name" value="Bacterial adhesins"/>
    <property type="match status" value="2"/>
</dbReference>
<evidence type="ECO:0000256" key="8">
    <source>
        <dbReference type="SAM" id="Phobius"/>
    </source>
</evidence>
<dbReference type="Pfam" id="PF05737">
    <property type="entry name" value="Collagen_bind"/>
    <property type="match status" value="1"/>
</dbReference>
<dbReference type="InterPro" id="IPR008456">
    <property type="entry name" value="Collagen-bd_dom"/>
</dbReference>
<feature type="compositionally biased region" description="Basic and acidic residues" evidence="7">
    <location>
        <begin position="640"/>
        <end position="667"/>
    </location>
</feature>
<evidence type="ECO:0000313" key="11">
    <source>
        <dbReference type="EMBL" id="BDR80061.1"/>
    </source>
</evidence>
<dbReference type="RefSeq" id="WP_317722701.1">
    <property type="nucleotide sequence ID" value="NZ_AP026808.1"/>
</dbReference>
<comment type="subcellular location">
    <subcellularLocation>
        <location evidence="1">Secreted</location>
        <location evidence="1">Cell wall</location>
        <topology evidence="1">Peptidoglycan-anchor</topology>
    </subcellularLocation>
</comment>
<dbReference type="EMBL" id="AP026818">
    <property type="protein sequence ID" value="BDR80061.1"/>
    <property type="molecule type" value="Genomic_DNA"/>
</dbReference>
<evidence type="ECO:0000256" key="7">
    <source>
        <dbReference type="SAM" id="MobiDB-lite"/>
    </source>
</evidence>
<dbReference type="InterPro" id="IPR041033">
    <property type="entry name" value="SpaA_PFL_dom_1"/>
</dbReference>
<keyword evidence="6" id="KW-0572">Peptidoglycan-anchor</keyword>
<dbReference type="Pfam" id="PF17802">
    <property type="entry name" value="SpaA"/>
    <property type="match status" value="3"/>
</dbReference>
<dbReference type="InterPro" id="IPR041171">
    <property type="entry name" value="SDR_Ig"/>
</dbReference>
<evidence type="ECO:0000256" key="2">
    <source>
        <dbReference type="ARBA" id="ARBA00007257"/>
    </source>
</evidence>
<reference evidence="11 12" key="1">
    <citation type="submission" date="2022-09" db="EMBL/GenBank/DDBJ databases">
        <title>complete genome sequences of Clostridium tetani str. KHSU-234311-028 isolated from soil.</title>
        <authorList>
            <person name="Sekizuka T."/>
            <person name="Shitada C."/>
            <person name="Takahashi M."/>
            <person name="Kuroda M."/>
        </authorList>
    </citation>
    <scope>NUCLEOTIDE SEQUENCE [LARGE SCALE GENOMIC DNA]</scope>
    <source>
        <strain evidence="11 12">KHSU-234311-028</strain>
    </source>
</reference>
<keyword evidence="8" id="KW-0812">Transmembrane</keyword>
<keyword evidence="8" id="KW-0472">Membrane</keyword>
<evidence type="ECO:0000256" key="4">
    <source>
        <dbReference type="ARBA" id="ARBA00022525"/>
    </source>
</evidence>
<feature type="domain" description="Gram-positive cocci surface proteins LPxTG" evidence="10">
    <location>
        <begin position="723"/>
        <end position="751"/>
    </location>
</feature>
<dbReference type="InterPro" id="IPR011252">
    <property type="entry name" value="Fibrogen-bd_dom1"/>
</dbReference>
<gene>
    <name evidence="11" type="ORF">K234311028_03070</name>
</gene>